<dbReference type="EMBL" id="CM037162">
    <property type="protein sequence ID" value="KAH7862931.1"/>
    <property type="molecule type" value="Genomic_DNA"/>
</dbReference>
<organism evidence="1 2">
    <name type="scientific">Vaccinium darrowii</name>
    <dbReference type="NCBI Taxonomy" id="229202"/>
    <lineage>
        <taxon>Eukaryota</taxon>
        <taxon>Viridiplantae</taxon>
        <taxon>Streptophyta</taxon>
        <taxon>Embryophyta</taxon>
        <taxon>Tracheophyta</taxon>
        <taxon>Spermatophyta</taxon>
        <taxon>Magnoliopsida</taxon>
        <taxon>eudicotyledons</taxon>
        <taxon>Gunneridae</taxon>
        <taxon>Pentapetalae</taxon>
        <taxon>asterids</taxon>
        <taxon>Ericales</taxon>
        <taxon>Ericaceae</taxon>
        <taxon>Vaccinioideae</taxon>
        <taxon>Vaccinieae</taxon>
        <taxon>Vaccinium</taxon>
    </lineage>
</organism>
<evidence type="ECO:0000313" key="1">
    <source>
        <dbReference type="EMBL" id="KAH7862931.1"/>
    </source>
</evidence>
<protein>
    <submittedName>
        <fullName evidence="1">Uncharacterized protein</fullName>
    </submittedName>
</protein>
<gene>
    <name evidence="1" type="ORF">Vadar_011263</name>
</gene>
<comment type="caution">
    <text evidence="1">The sequence shown here is derived from an EMBL/GenBank/DDBJ whole genome shotgun (WGS) entry which is preliminary data.</text>
</comment>
<accession>A0ACB7ZB13</accession>
<evidence type="ECO:0000313" key="2">
    <source>
        <dbReference type="Proteomes" id="UP000828048"/>
    </source>
</evidence>
<reference evidence="1 2" key="1">
    <citation type="journal article" date="2021" name="Hortic Res">
        <title>High-quality reference genome and annotation aids understanding of berry development for evergreen blueberry (Vaccinium darrowii).</title>
        <authorList>
            <person name="Yu J."/>
            <person name="Hulse-Kemp A.M."/>
            <person name="Babiker E."/>
            <person name="Staton M."/>
        </authorList>
    </citation>
    <scope>NUCLEOTIDE SEQUENCE [LARGE SCALE GENOMIC DNA]</scope>
    <source>
        <strain evidence="2">cv. NJ 8807/NJ 8810</strain>
        <tissue evidence="1">Young leaf</tissue>
    </source>
</reference>
<name>A0ACB7ZB13_9ERIC</name>
<dbReference type="Proteomes" id="UP000828048">
    <property type="component" value="Chromosome 12"/>
</dbReference>
<keyword evidence="2" id="KW-1185">Reference proteome</keyword>
<sequence>MFLPVNTVNLNASQAMRMVDQSREEEEEEEEEIEKQRYELEPHHNTVEPCGWWSEMDGGEVHRERGRPLMDRFSAEWRSKLSFYVRTTSPDDGHPTRPRFCNGQYKTWDGSSDRHRVRWSVSKSWACGGVKENTQVSDKKATAKGDWSASNETWIATPRRSDPSRVSLALSAAKRPLRIKPIESMAAGGGGGTTAASAATTTRSLQETPTWALATVCFIFIFGGLLIEYLIHLLTHWLKKRRKNALFEAVERLKSVLMLLGFLSLLLAVTQRPISKICIPNRLAKSMLPCHKPARRLASDDDDSSSTSSDHCGDREMTSLMSAQGTNQLSIFIFVIAVMQVAYSGITMGLGRAKMRRWKAWEKETQTVEYQAANDPNRFRFTRQTTFGRRHMSNCTTTPIVLWIKCFFRQFFHSVAKVDYFTLRHGFIAAHLSTNSTFNFQKYIRRSLEDDFKVVVGISPFMWLLVVIFLLVDVHGWQVFLWVSFLPLIMVLFIGTKLEVIVAKMALQLKDQNSVVKGTPVVQPNDKLFWFRNPEFVLTLIHFILFTNAFELAFFVFVTLQYGFHSCYHERLEIVIIRVVLAVMVQILCSYITLPLYALVTQMGTHYKRALLEEQTAHVMRQWHAGVKDKRKKERASSKTPRRDQGDSVWSISPRNSPEISSHYRTPTLAEFVSCRLARDDGEIVMEEQNPTELSFVNEVRIELDGDEKKC</sequence>
<proteinExistence type="predicted"/>